<name>A0A1D2YT92_9BACI</name>
<dbReference type="OrthoDB" id="2084386at2"/>
<proteinExistence type="predicted"/>
<evidence type="ECO:0000313" key="1">
    <source>
        <dbReference type="EMBL" id="OEF98885.1"/>
    </source>
</evidence>
<gene>
    <name evidence="1" type="ORF">BHF71_02865</name>
</gene>
<keyword evidence="2" id="KW-1185">Reference proteome</keyword>
<sequence>MLKNTNIGQLLEEFTQKMTITINNWRNGNDQQGLQNFTQGMQILENILKFYPNEQKNDPIILSELRFLLEKLLVYLQNKDLIGITDTIEFELLPLLTKWKKEVEIDGEKR</sequence>
<dbReference type="Proteomes" id="UP000243739">
    <property type="component" value="Unassembled WGS sequence"/>
</dbReference>
<protein>
    <recommendedName>
        <fullName evidence="3">Flagellar protein FliS</fullName>
    </recommendedName>
</protein>
<accession>A0A1D2YT92</accession>
<comment type="caution">
    <text evidence="1">The sequence shown here is derived from an EMBL/GenBank/DDBJ whole genome shotgun (WGS) entry which is preliminary data.</text>
</comment>
<evidence type="ECO:0000313" key="2">
    <source>
        <dbReference type="Proteomes" id="UP000243739"/>
    </source>
</evidence>
<organism evidence="1 2">
    <name type="scientific">Vulcanibacillus modesticaldus</name>
    <dbReference type="NCBI Taxonomy" id="337097"/>
    <lineage>
        <taxon>Bacteria</taxon>
        <taxon>Bacillati</taxon>
        <taxon>Bacillota</taxon>
        <taxon>Bacilli</taxon>
        <taxon>Bacillales</taxon>
        <taxon>Bacillaceae</taxon>
        <taxon>Vulcanibacillus</taxon>
    </lineage>
</organism>
<dbReference type="AlphaFoldDB" id="A0A1D2YT92"/>
<reference evidence="1 2" key="1">
    <citation type="submission" date="2016-09" db="EMBL/GenBank/DDBJ databases">
        <title>Draft genome sequence for the type strain of Vulcanibacillus modesticaldus BR, a strictly anaerobic, moderately thermophilic, and nitrate-reducing bacterium from deep sea-hydrothermal vents of the Mid-Atlantic Ridge.</title>
        <authorList>
            <person name="Abin C.A."/>
            <person name="Hollibaugh J.T."/>
        </authorList>
    </citation>
    <scope>NUCLEOTIDE SEQUENCE [LARGE SCALE GENOMIC DNA]</scope>
    <source>
        <strain evidence="1 2">BR</strain>
    </source>
</reference>
<dbReference type="RefSeq" id="WP_069657221.1">
    <property type="nucleotide sequence ID" value="NZ_MIJF01000046.1"/>
</dbReference>
<dbReference type="STRING" id="337097.BHF71_02865"/>
<dbReference type="EMBL" id="MIJF01000046">
    <property type="protein sequence ID" value="OEF98885.1"/>
    <property type="molecule type" value="Genomic_DNA"/>
</dbReference>
<evidence type="ECO:0008006" key="3">
    <source>
        <dbReference type="Google" id="ProtNLM"/>
    </source>
</evidence>